<sequence length="54" mass="6023">MEQRNQVFTKAQELRSFLFLSVVMAPVLAGIIVAGWGFIVWMYQVFVGGPPGVH</sequence>
<organism evidence="2 3">
    <name type="scientific">Variovorax rhizosphaerae</name>
    <dbReference type="NCBI Taxonomy" id="1836200"/>
    <lineage>
        <taxon>Bacteria</taxon>
        <taxon>Pseudomonadati</taxon>
        <taxon>Pseudomonadota</taxon>
        <taxon>Betaproteobacteria</taxon>
        <taxon>Burkholderiales</taxon>
        <taxon>Comamonadaceae</taxon>
        <taxon>Variovorax</taxon>
    </lineage>
</organism>
<name>A0ABU8WEH7_9BURK</name>
<comment type="caution">
    <text evidence="2">The sequence shown here is derived from an EMBL/GenBank/DDBJ whole genome shotgun (WGS) entry which is preliminary data.</text>
</comment>
<dbReference type="EMBL" id="JBBKZT010000002">
    <property type="protein sequence ID" value="MEJ8845913.1"/>
    <property type="molecule type" value="Genomic_DNA"/>
</dbReference>
<evidence type="ECO:0000313" key="2">
    <source>
        <dbReference type="EMBL" id="MEJ8845913.1"/>
    </source>
</evidence>
<keyword evidence="1" id="KW-1133">Transmembrane helix</keyword>
<evidence type="ECO:0000256" key="1">
    <source>
        <dbReference type="SAM" id="Phobius"/>
    </source>
</evidence>
<dbReference type="InterPro" id="IPR004448">
    <property type="entry name" value="Nitrate_reductase_NapE"/>
</dbReference>
<evidence type="ECO:0000313" key="3">
    <source>
        <dbReference type="Proteomes" id="UP001385892"/>
    </source>
</evidence>
<feature type="transmembrane region" description="Helical" evidence="1">
    <location>
        <begin position="17"/>
        <end position="43"/>
    </location>
</feature>
<keyword evidence="1" id="KW-0472">Membrane</keyword>
<protein>
    <submittedName>
        <fullName evidence="2">Periplasmic nitrate reductase, NapE protein</fullName>
    </submittedName>
</protein>
<dbReference type="NCBIfam" id="TIGR02973">
    <property type="entry name" value="nitrate_rd_NapE"/>
    <property type="match status" value="1"/>
</dbReference>
<dbReference type="Proteomes" id="UP001385892">
    <property type="component" value="Unassembled WGS sequence"/>
</dbReference>
<dbReference type="RefSeq" id="WP_340341072.1">
    <property type="nucleotide sequence ID" value="NZ_JBBKZT010000002.1"/>
</dbReference>
<proteinExistence type="predicted"/>
<keyword evidence="1" id="KW-0812">Transmembrane</keyword>
<reference evidence="2 3" key="1">
    <citation type="submission" date="2024-03" db="EMBL/GenBank/DDBJ databases">
        <title>Novel species of the genus Variovorax.</title>
        <authorList>
            <person name="Liu Q."/>
            <person name="Xin Y.-H."/>
        </authorList>
    </citation>
    <scope>NUCLEOTIDE SEQUENCE [LARGE SCALE GENOMIC DNA]</scope>
    <source>
        <strain evidence="2 3">KACC 18900</strain>
    </source>
</reference>
<dbReference type="Pfam" id="PF06796">
    <property type="entry name" value="NapE"/>
    <property type="match status" value="1"/>
</dbReference>
<dbReference type="InterPro" id="IPR010649">
    <property type="entry name" value="NapE_TorE"/>
</dbReference>
<keyword evidence="3" id="KW-1185">Reference proteome</keyword>
<gene>
    <name evidence="2" type="primary">napE</name>
    <name evidence="2" type="ORF">WKW82_04610</name>
</gene>
<accession>A0ABU8WEH7</accession>